<reference evidence="1" key="1">
    <citation type="submission" date="2021-01" db="UniProtKB">
        <authorList>
            <consortium name="EnsemblMetazoa"/>
        </authorList>
    </citation>
    <scope>IDENTIFICATION</scope>
</reference>
<protein>
    <submittedName>
        <fullName evidence="1">Uncharacterized protein</fullName>
    </submittedName>
</protein>
<proteinExistence type="predicted"/>
<evidence type="ECO:0000313" key="2">
    <source>
        <dbReference type="Proteomes" id="UP000594262"/>
    </source>
</evidence>
<keyword evidence="2" id="KW-1185">Reference proteome</keyword>
<accession>A0A7M5V1V7</accession>
<sequence>MKYYRHDVRIPIFKTYPNESYSPQSLVDLLVSRKTRRIATKKPTKVQGNLSFIIDSTKLKNKNDWSADDLGSWENQGNSGTIVTVDENNQVLDSWRMNRKTKDRQKIQPGQYLFYKTYFRSRSSSDFRRTSLVVKTHDNKTLDLVMVEYRFEGEVHPIVVKSHGLAKKNKQGFIPTAASTKNKIKDAVSGTVRGPNRIFDDIFEMSMKNEQLCFFE</sequence>
<dbReference type="Proteomes" id="UP000594262">
    <property type="component" value="Unplaced"/>
</dbReference>
<evidence type="ECO:0000313" key="1">
    <source>
        <dbReference type="EnsemblMetazoa" id="CLYHEMP004849.1"/>
    </source>
</evidence>
<dbReference type="OrthoDB" id="5988294at2759"/>
<organism evidence="1 2">
    <name type="scientific">Clytia hemisphaerica</name>
    <dbReference type="NCBI Taxonomy" id="252671"/>
    <lineage>
        <taxon>Eukaryota</taxon>
        <taxon>Metazoa</taxon>
        <taxon>Cnidaria</taxon>
        <taxon>Hydrozoa</taxon>
        <taxon>Hydroidolina</taxon>
        <taxon>Leptothecata</taxon>
        <taxon>Obeliida</taxon>
        <taxon>Clytiidae</taxon>
        <taxon>Clytia</taxon>
    </lineage>
</organism>
<name>A0A7M5V1V7_9CNID</name>
<dbReference type="AlphaFoldDB" id="A0A7M5V1V7"/>
<dbReference type="EnsemblMetazoa" id="CLYHEMT004849.1">
    <property type="protein sequence ID" value="CLYHEMP004849.1"/>
    <property type="gene ID" value="CLYHEMG004849"/>
</dbReference>